<gene>
    <name evidence="2" type="ORF">ERS852420_02699</name>
</gene>
<dbReference type="AlphaFoldDB" id="A0A173U596"/>
<evidence type="ECO:0000313" key="2">
    <source>
        <dbReference type="EMBL" id="CUN10232.1"/>
    </source>
</evidence>
<accession>A0A173U596</accession>
<feature type="domain" description="Immunity protein Imm33" evidence="1">
    <location>
        <begin position="30"/>
        <end position="113"/>
    </location>
</feature>
<dbReference type="Pfam" id="PF09951">
    <property type="entry name" value="Imm33"/>
    <property type="match status" value="1"/>
</dbReference>
<sequence length="129" mass="14946">MFFERKKKNDFLSINIENLIDWNEPNGEGCIVSDRITKEGFKVGYMYREAPDEDNPDSGWRFLAGNEDEAYMNESSNHSVFSINTICNYDRDIIPYIHAEIGSVYIRTGSNTFEIDDGSKPIFVDKQKR</sequence>
<dbReference type="PANTHER" id="PTHR38743:SF2">
    <property type="entry name" value="DUF2185 DOMAIN-CONTAINING PROTEIN"/>
    <property type="match status" value="1"/>
</dbReference>
<proteinExistence type="predicted"/>
<name>A0A173U596_9FIRM</name>
<dbReference type="InterPro" id="IPR018689">
    <property type="entry name" value="Imm33_dom"/>
</dbReference>
<evidence type="ECO:0000259" key="1">
    <source>
        <dbReference type="Pfam" id="PF09951"/>
    </source>
</evidence>
<reference evidence="2 3" key="1">
    <citation type="submission" date="2015-09" db="EMBL/GenBank/DDBJ databases">
        <authorList>
            <consortium name="Pathogen Informatics"/>
        </authorList>
    </citation>
    <scope>NUCLEOTIDE SEQUENCE [LARGE SCALE GENOMIC DNA]</scope>
    <source>
        <strain evidence="2 3">2789STDY5608863</strain>
    </source>
</reference>
<evidence type="ECO:0000313" key="3">
    <source>
        <dbReference type="Proteomes" id="UP000095495"/>
    </source>
</evidence>
<dbReference type="RefSeq" id="WP_070103641.1">
    <property type="nucleotide sequence ID" value="NZ_CYXV01000013.1"/>
</dbReference>
<dbReference type="Proteomes" id="UP000095495">
    <property type="component" value="Unassembled WGS sequence"/>
</dbReference>
<dbReference type="PANTHER" id="PTHR38743">
    <property type="entry name" value="SIMILAR TO GLYOXYLASE I FAMILY PROTEIN"/>
    <property type="match status" value="1"/>
</dbReference>
<protein>
    <submittedName>
        <fullName evidence="2">Protein of uncharacterized function (DUF2185)</fullName>
    </submittedName>
</protein>
<organism evidence="2 3">
    <name type="scientific">Roseburia faecis</name>
    <dbReference type="NCBI Taxonomy" id="301302"/>
    <lineage>
        <taxon>Bacteria</taxon>
        <taxon>Bacillati</taxon>
        <taxon>Bacillota</taxon>
        <taxon>Clostridia</taxon>
        <taxon>Lachnospirales</taxon>
        <taxon>Lachnospiraceae</taxon>
        <taxon>Roseburia</taxon>
    </lineage>
</organism>
<dbReference type="EMBL" id="CYXV01000013">
    <property type="protein sequence ID" value="CUN10232.1"/>
    <property type="molecule type" value="Genomic_DNA"/>
</dbReference>